<sequence>DLGWIEAIKAEYAQGGCMMVLEFVVIAVVLITTIIFEVWFLVSASKGEKNLVEHIDKLSGQINKISRQMGIKENDKDDETTKNE</sequence>
<comment type="caution">
    <text evidence="2">The sequence shown here is derived from an EMBL/GenBank/DDBJ whole genome shotgun (WGS) entry which is preliminary data.</text>
</comment>
<accession>X1MTB1</accession>
<feature type="non-terminal residue" evidence="2">
    <location>
        <position position="1"/>
    </location>
</feature>
<organism evidence="2">
    <name type="scientific">marine sediment metagenome</name>
    <dbReference type="NCBI Taxonomy" id="412755"/>
    <lineage>
        <taxon>unclassified sequences</taxon>
        <taxon>metagenomes</taxon>
        <taxon>ecological metagenomes</taxon>
    </lineage>
</organism>
<dbReference type="EMBL" id="BARV01012931">
    <property type="protein sequence ID" value="GAI09634.1"/>
    <property type="molecule type" value="Genomic_DNA"/>
</dbReference>
<reference evidence="2" key="1">
    <citation type="journal article" date="2014" name="Front. Microbiol.">
        <title>High frequency of phylogenetically diverse reductive dehalogenase-homologous genes in deep subseafloor sedimentary metagenomes.</title>
        <authorList>
            <person name="Kawai M."/>
            <person name="Futagami T."/>
            <person name="Toyoda A."/>
            <person name="Takaki Y."/>
            <person name="Nishi S."/>
            <person name="Hori S."/>
            <person name="Arai W."/>
            <person name="Tsubouchi T."/>
            <person name="Morono Y."/>
            <person name="Uchiyama I."/>
            <person name="Ito T."/>
            <person name="Fujiyama A."/>
            <person name="Inagaki F."/>
            <person name="Takami H."/>
        </authorList>
    </citation>
    <scope>NUCLEOTIDE SEQUENCE</scope>
    <source>
        <strain evidence="2">Expedition CK06-06</strain>
    </source>
</reference>
<keyword evidence="1" id="KW-0812">Transmembrane</keyword>
<dbReference type="AlphaFoldDB" id="X1MTB1"/>
<protein>
    <submittedName>
        <fullName evidence="2">Uncharacterized protein</fullName>
    </submittedName>
</protein>
<evidence type="ECO:0000256" key="1">
    <source>
        <dbReference type="SAM" id="Phobius"/>
    </source>
</evidence>
<keyword evidence="1" id="KW-0472">Membrane</keyword>
<feature type="transmembrane region" description="Helical" evidence="1">
    <location>
        <begin position="20"/>
        <end position="42"/>
    </location>
</feature>
<gene>
    <name evidence="2" type="ORF">S06H3_23679</name>
</gene>
<proteinExistence type="predicted"/>
<name>X1MTB1_9ZZZZ</name>
<keyword evidence="1" id="KW-1133">Transmembrane helix</keyword>
<evidence type="ECO:0000313" key="2">
    <source>
        <dbReference type="EMBL" id="GAI09634.1"/>
    </source>
</evidence>